<reference evidence="7" key="1">
    <citation type="submission" date="2017-01" db="EMBL/GenBank/DDBJ databases">
        <authorList>
            <person name="Varghese N."/>
            <person name="Submissions S."/>
        </authorList>
    </citation>
    <scope>NUCLEOTIDE SEQUENCE [LARGE SCALE GENOMIC DNA]</scope>
    <source>
        <strain evidence="7">ATCC 51758</strain>
    </source>
</reference>
<dbReference type="RefSeq" id="WP_076601771.1">
    <property type="nucleotide sequence ID" value="NZ_FTMD01000005.1"/>
</dbReference>
<protein>
    <submittedName>
        <fullName evidence="6">PAS domain S-box-containing protein/diguanylate cyclase (GGDEF) domain-containing protein</fullName>
    </submittedName>
</protein>
<dbReference type="Gene3D" id="2.10.70.100">
    <property type="match status" value="1"/>
</dbReference>
<dbReference type="InterPro" id="IPR013655">
    <property type="entry name" value="PAS_fold_3"/>
</dbReference>
<dbReference type="InterPro" id="IPR052155">
    <property type="entry name" value="Biofilm_reg_signaling"/>
</dbReference>
<dbReference type="PROSITE" id="PS50113">
    <property type="entry name" value="PAC"/>
    <property type="match status" value="2"/>
</dbReference>
<proteinExistence type="predicted"/>
<dbReference type="Pfam" id="PF08447">
    <property type="entry name" value="PAS_3"/>
    <property type="match status" value="1"/>
</dbReference>
<dbReference type="InterPro" id="IPR001610">
    <property type="entry name" value="PAC"/>
</dbReference>
<dbReference type="OrthoDB" id="9813903at2"/>
<dbReference type="CDD" id="cd01949">
    <property type="entry name" value="GGDEF"/>
    <property type="match status" value="1"/>
</dbReference>
<feature type="domain" description="PAC" evidence="3">
    <location>
        <begin position="447"/>
        <end position="502"/>
    </location>
</feature>
<dbReference type="InterPro" id="IPR000700">
    <property type="entry name" value="PAS-assoc_C"/>
</dbReference>
<dbReference type="Pfam" id="PF00990">
    <property type="entry name" value="GGDEF"/>
    <property type="match status" value="1"/>
</dbReference>
<evidence type="ECO:0000259" key="3">
    <source>
        <dbReference type="PROSITE" id="PS50113"/>
    </source>
</evidence>
<dbReference type="SUPFAM" id="SSF141868">
    <property type="entry name" value="EAL domain-like"/>
    <property type="match status" value="1"/>
</dbReference>
<dbReference type="CDD" id="cd00130">
    <property type="entry name" value="PAS"/>
    <property type="match status" value="2"/>
</dbReference>
<keyword evidence="7" id="KW-1185">Reference proteome</keyword>
<dbReference type="SMART" id="SM00091">
    <property type="entry name" value="PAS"/>
    <property type="match status" value="2"/>
</dbReference>
<feature type="transmembrane region" description="Helical" evidence="1">
    <location>
        <begin position="342"/>
        <end position="363"/>
    </location>
</feature>
<dbReference type="Gene3D" id="3.30.70.270">
    <property type="match status" value="1"/>
</dbReference>
<dbReference type="PROSITE" id="PS50887">
    <property type="entry name" value="GGDEF"/>
    <property type="match status" value="1"/>
</dbReference>
<keyword evidence="1" id="KW-0812">Transmembrane</keyword>
<dbReference type="NCBIfam" id="TIGR00254">
    <property type="entry name" value="GGDEF"/>
    <property type="match status" value="1"/>
</dbReference>
<gene>
    <name evidence="6" type="ORF">SAMN05421829_10574</name>
</gene>
<dbReference type="InterPro" id="IPR000014">
    <property type="entry name" value="PAS"/>
</dbReference>
<keyword evidence="1" id="KW-1133">Transmembrane helix</keyword>
<dbReference type="PROSITE" id="PS50883">
    <property type="entry name" value="EAL"/>
    <property type="match status" value="1"/>
</dbReference>
<dbReference type="PANTHER" id="PTHR44757">
    <property type="entry name" value="DIGUANYLATE CYCLASE DGCP"/>
    <property type="match status" value="1"/>
</dbReference>
<feature type="domain" description="EAL" evidence="4">
    <location>
        <begin position="804"/>
        <end position="1056"/>
    </location>
</feature>
<dbReference type="NCBIfam" id="TIGR00229">
    <property type="entry name" value="sensory_box"/>
    <property type="match status" value="2"/>
</dbReference>
<feature type="domain" description="PAC" evidence="3">
    <location>
        <begin position="572"/>
        <end position="624"/>
    </location>
</feature>
<dbReference type="SMART" id="SM00052">
    <property type="entry name" value="EAL"/>
    <property type="match status" value="1"/>
</dbReference>
<evidence type="ECO:0000256" key="1">
    <source>
        <dbReference type="SAM" id="Phobius"/>
    </source>
</evidence>
<name>A0A1N6TQQ2_9RHOO</name>
<dbReference type="SMART" id="SM00086">
    <property type="entry name" value="PAC"/>
    <property type="match status" value="2"/>
</dbReference>
<dbReference type="SUPFAM" id="SSF53850">
    <property type="entry name" value="Periplasmic binding protein-like II"/>
    <property type="match status" value="1"/>
</dbReference>
<dbReference type="Pfam" id="PF12974">
    <property type="entry name" value="Phosphonate-bd"/>
    <property type="match status" value="1"/>
</dbReference>
<dbReference type="SUPFAM" id="SSF55073">
    <property type="entry name" value="Nucleotide cyclase"/>
    <property type="match status" value="1"/>
</dbReference>
<dbReference type="SUPFAM" id="SSF55785">
    <property type="entry name" value="PYP-like sensor domain (PAS domain)"/>
    <property type="match status" value="2"/>
</dbReference>
<evidence type="ECO:0000313" key="7">
    <source>
        <dbReference type="Proteomes" id="UP000186819"/>
    </source>
</evidence>
<dbReference type="STRING" id="34027.SAMN05421829_10574"/>
<organism evidence="6 7">
    <name type="scientific">Aromatoleum tolulyticum</name>
    <dbReference type="NCBI Taxonomy" id="34027"/>
    <lineage>
        <taxon>Bacteria</taxon>
        <taxon>Pseudomonadati</taxon>
        <taxon>Pseudomonadota</taxon>
        <taxon>Betaproteobacteria</taxon>
        <taxon>Rhodocyclales</taxon>
        <taxon>Rhodocyclaceae</taxon>
        <taxon>Aromatoleum</taxon>
    </lineage>
</organism>
<evidence type="ECO:0000259" key="2">
    <source>
        <dbReference type="PROSITE" id="PS50112"/>
    </source>
</evidence>
<dbReference type="PANTHER" id="PTHR44757:SF2">
    <property type="entry name" value="BIOFILM ARCHITECTURE MAINTENANCE PROTEIN MBAA"/>
    <property type="match status" value="1"/>
</dbReference>
<feature type="domain" description="PAS" evidence="2">
    <location>
        <begin position="499"/>
        <end position="545"/>
    </location>
</feature>
<keyword evidence="1" id="KW-0472">Membrane</keyword>
<dbReference type="InterPro" id="IPR035965">
    <property type="entry name" value="PAS-like_dom_sf"/>
</dbReference>
<dbReference type="InterPro" id="IPR000160">
    <property type="entry name" value="GGDEF_dom"/>
</dbReference>
<sequence>MISLDWCRPDRLRAGVAKLCAGLLLVLTAAGVSLHLGVVHAKEAPAGGVAHDPVEFAVLSFSPLDEARARWQPLVDYLNGAVEGRRFVLRVHHLDDLVAALANGHIDFVLVNPALYVQLTYQHHLSSPLVTLVNKEDGVPVSAFGGVIFTRADRSDIDSLDDVGHVRVATAGRSAFGAYQMQVAELLRAGAQPPRVQLLVETGQPQNKAIDAVLEGRADVGFVRSGVIESLARQGRLDPAQLKLIGSRRYPGYPFPVSTRLYPEWPVFAMPQVPHDLARRATAALLALPHDGAVADTLRISGFTIPGDYRPVDDLLRELRLPPFDRAPEFTLVDVWQRWKSYAVSLLLAGFALVAFATFRLGWINRRLARAQQESQRLAANLSQAQSVARIGSWNLDARSNTLVWSDETYRLFDVRPGTPVSYDDFLQFIHPDDRAAIDLAWQAALQGAPYDVEHRILRNGGVAWLQERADLRFDADGKFLGAIGTVQDVTARKLADDELRKLSLAVEQSPECIFITDPDGHIEYVNDALVRITGFSRNEVLGRNPRIFKSGKTSSETFREMWLTLQRGEIWQGEIVNRRRDGSEIIEYSIIAPVRESDGTVSHYLAIQQDITERKAAAERIHHLAFYDELTGLPNRSLLIDRISQVLASRQHQGYREALLLFNIDRFKVVNDARGSVLGDALLTAVAARLRDVVREGDTVARMAGDEFALMLPVVDRTAEAASRHALQVARKIRAALETPFELGGETVRITGSIGITLFPEEDSDTPSEILRRATTALHRAKESGESHPAFFEASMGETAAESFRIERELRAGIPRGELRLFLQPQFSASGDMVGAEALVRWQHPQRGLVAPGVFVPIAEESDLIVELGIWVMNEACRLIAVAARQGLPLALSVNISPRHFRRPEFNSWVREVLDRTGAEPARLTLEITEGLIIDNVSDVVAKMNELSALGIRFSIDDFGTGYSSLAYLKRLPIDELKIDKTFVQDAPHDPSDAALVETILAVARQLQLKVVAEGVETAEQAEFLNSRGKVVHQGYLFGRPAPADEWMARWTAKAGADA</sequence>
<dbReference type="Gene3D" id="3.40.190.10">
    <property type="entry name" value="Periplasmic binding protein-like II"/>
    <property type="match status" value="2"/>
</dbReference>
<dbReference type="InterPro" id="IPR035919">
    <property type="entry name" value="EAL_sf"/>
</dbReference>
<dbReference type="EMBL" id="FTMD01000005">
    <property type="protein sequence ID" value="SIQ55577.1"/>
    <property type="molecule type" value="Genomic_DNA"/>
</dbReference>
<dbReference type="Pfam" id="PF13426">
    <property type="entry name" value="PAS_9"/>
    <property type="match status" value="1"/>
</dbReference>
<evidence type="ECO:0000313" key="6">
    <source>
        <dbReference type="EMBL" id="SIQ55577.1"/>
    </source>
</evidence>
<dbReference type="InterPro" id="IPR001633">
    <property type="entry name" value="EAL_dom"/>
</dbReference>
<dbReference type="AlphaFoldDB" id="A0A1N6TQQ2"/>
<evidence type="ECO:0000259" key="5">
    <source>
        <dbReference type="PROSITE" id="PS50887"/>
    </source>
</evidence>
<dbReference type="InterPro" id="IPR043128">
    <property type="entry name" value="Rev_trsase/Diguanyl_cyclase"/>
</dbReference>
<dbReference type="Proteomes" id="UP000186819">
    <property type="component" value="Unassembled WGS sequence"/>
</dbReference>
<evidence type="ECO:0000259" key="4">
    <source>
        <dbReference type="PROSITE" id="PS50883"/>
    </source>
</evidence>
<dbReference type="CDD" id="cd01948">
    <property type="entry name" value="EAL"/>
    <property type="match status" value="1"/>
</dbReference>
<dbReference type="Pfam" id="PF00563">
    <property type="entry name" value="EAL"/>
    <property type="match status" value="1"/>
</dbReference>
<dbReference type="InterPro" id="IPR029787">
    <property type="entry name" value="Nucleotide_cyclase"/>
</dbReference>
<dbReference type="Gene3D" id="3.30.450.20">
    <property type="entry name" value="PAS domain"/>
    <property type="match status" value="2"/>
</dbReference>
<dbReference type="Gene3D" id="3.20.20.450">
    <property type="entry name" value="EAL domain"/>
    <property type="match status" value="1"/>
</dbReference>
<feature type="domain" description="GGDEF" evidence="5">
    <location>
        <begin position="656"/>
        <end position="795"/>
    </location>
</feature>
<accession>A0A1N6TQQ2</accession>
<dbReference type="PROSITE" id="PS50112">
    <property type="entry name" value="PAS"/>
    <property type="match status" value="1"/>
</dbReference>
<dbReference type="SMART" id="SM00267">
    <property type="entry name" value="GGDEF"/>
    <property type="match status" value="1"/>
</dbReference>